<dbReference type="Proteomes" id="UP001500393">
    <property type="component" value="Unassembled WGS sequence"/>
</dbReference>
<accession>A0ABP4PRB9</accession>
<dbReference type="EMBL" id="BAAAOS010000032">
    <property type="protein sequence ID" value="GAA1588350.1"/>
    <property type="molecule type" value="Genomic_DNA"/>
</dbReference>
<name>A0ABP4PRB9_9ACTN</name>
<keyword evidence="3" id="KW-1185">Reference proteome</keyword>
<evidence type="ECO:0000256" key="1">
    <source>
        <dbReference type="SAM" id="MobiDB-lite"/>
    </source>
</evidence>
<reference evidence="3" key="1">
    <citation type="journal article" date="2019" name="Int. J. Syst. Evol. Microbiol.">
        <title>The Global Catalogue of Microorganisms (GCM) 10K type strain sequencing project: providing services to taxonomists for standard genome sequencing and annotation.</title>
        <authorList>
            <consortium name="The Broad Institute Genomics Platform"/>
            <consortium name="The Broad Institute Genome Sequencing Center for Infectious Disease"/>
            <person name="Wu L."/>
            <person name="Ma J."/>
        </authorList>
    </citation>
    <scope>NUCLEOTIDE SEQUENCE [LARGE SCALE GENOMIC DNA]</scope>
    <source>
        <strain evidence="3">JCM 14969</strain>
    </source>
</reference>
<sequence>MKISVDTTVAHSTGTGRTRSQYSEVVPIRISTTINQSAGRLSAWPLDAPIDPNSTTIESTAGRAIRLTRSKVVGAEVLTLAP</sequence>
<comment type="caution">
    <text evidence="2">The sequence shown here is derived from an EMBL/GenBank/DDBJ whole genome shotgun (WGS) entry which is preliminary data.</text>
</comment>
<protein>
    <submittedName>
        <fullName evidence="2">Uncharacterized protein</fullName>
    </submittedName>
</protein>
<evidence type="ECO:0000313" key="3">
    <source>
        <dbReference type="Proteomes" id="UP001500393"/>
    </source>
</evidence>
<organism evidence="2 3">
    <name type="scientific">Kribbella sancticallisti</name>
    <dbReference type="NCBI Taxonomy" id="460087"/>
    <lineage>
        <taxon>Bacteria</taxon>
        <taxon>Bacillati</taxon>
        <taxon>Actinomycetota</taxon>
        <taxon>Actinomycetes</taxon>
        <taxon>Propionibacteriales</taxon>
        <taxon>Kribbellaceae</taxon>
        <taxon>Kribbella</taxon>
    </lineage>
</organism>
<evidence type="ECO:0000313" key="2">
    <source>
        <dbReference type="EMBL" id="GAA1588350.1"/>
    </source>
</evidence>
<proteinExistence type="predicted"/>
<gene>
    <name evidence="2" type="ORF">GCM10009789_47350</name>
</gene>
<feature type="region of interest" description="Disordered" evidence="1">
    <location>
        <begin position="1"/>
        <end position="21"/>
    </location>
</feature>